<keyword evidence="2" id="KW-1003">Cell membrane</keyword>
<evidence type="ECO:0000256" key="4">
    <source>
        <dbReference type="ARBA" id="ARBA00022989"/>
    </source>
</evidence>
<evidence type="ECO:0000256" key="3">
    <source>
        <dbReference type="ARBA" id="ARBA00022692"/>
    </source>
</evidence>
<feature type="transmembrane region" description="Helical" evidence="6">
    <location>
        <begin position="123"/>
        <end position="146"/>
    </location>
</feature>
<dbReference type="GO" id="GO:0005886">
    <property type="term" value="C:plasma membrane"/>
    <property type="evidence" value="ECO:0007669"/>
    <property type="project" value="UniProtKB-SubCell"/>
</dbReference>
<comment type="caution">
    <text evidence="7">The sequence shown here is derived from an EMBL/GenBank/DDBJ whole genome shotgun (WGS) entry which is preliminary data.</text>
</comment>
<feature type="transmembrane region" description="Helical" evidence="6">
    <location>
        <begin position="226"/>
        <end position="249"/>
    </location>
</feature>
<feature type="transmembrane region" description="Helical" evidence="6">
    <location>
        <begin position="393"/>
        <end position="414"/>
    </location>
</feature>
<keyword evidence="5 6" id="KW-0472">Membrane</keyword>
<keyword evidence="4 6" id="KW-1133">Transmembrane helix</keyword>
<feature type="transmembrane region" description="Helical" evidence="6">
    <location>
        <begin position="21"/>
        <end position="42"/>
    </location>
</feature>
<feature type="transmembrane region" description="Helical" evidence="6">
    <location>
        <begin position="54"/>
        <end position="75"/>
    </location>
</feature>
<dbReference type="PANTHER" id="PTHR30250:SF11">
    <property type="entry name" value="O-ANTIGEN TRANSPORTER-RELATED"/>
    <property type="match status" value="1"/>
</dbReference>
<dbReference type="InterPro" id="IPR050833">
    <property type="entry name" value="Poly_Biosynth_Transport"/>
</dbReference>
<keyword evidence="8" id="KW-1185">Reference proteome</keyword>
<proteinExistence type="predicted"/>
<comment type="subcellular location">
    <subcellularLocation>
        <location evidence="1">Cell membrane</location>
        <topology evidence="1">Multi-pass membrane protein</topology>
    </subcellularLocation>
</comment>
<evidence type="ECO:0000313" key="8">
    <source>
        <dbReference type="Proteomes" id="UP000653127"/>
    </source>
</evidence>
<dbReference type="RefSeq" id="WP_249282824.1">
    <property type="nucleotide sequence ID" value="NZ_JACRST010000009.1"/>
</dbReference>
<dbReference type="PANTHER" id="PTHR30250">
    <property type="entry name" value="PST FAMILY PREDICTED COLANIC ACID TRANSPORTER"/>
    <property type="match status" value="1"/>
</dbReference>
<evidence type="ECO:0000256" key="2">
    <source>
        <dbReference type="ARBA" id="ARBA00022475"/>
    </source>
</evidence>
<evidence type="ECO:0000256" key="1">
    <source>
        <dbReference type="ARBA" id="ARBA00004651"/>
    </source>
</evidence>
<evidence type="ECO:0000256" key="5">
    <source>
        <dbReference type="ARBA" id="ARBA00023136"/>
    </source>
</evidence>
<dbReference type="Pfam" id="PF13440">
    <property type="entry name" value="Polysacc_synt_3"/>
    <property type="match status" value="1"/>
</dbReference>
<keyword evidence="3 6" id="KW-0812">Transmembrane</keyword>
<dbReference type="Proteomes" id="UP000653127">
    <property type="component" value="Unassembled WGS sequence"/>
</dbReference>
<feature type="transmembrane region" description="Helical" evidence="6">
    <location>
        <begin position="158"/>
        <end position="181"/>
    </location>
</feature>
<accession>A0A926DZ40</accession>
<gene>
    <name evidence="7" type="ORF">H8711_07335</name>
</gene>
<protein>
    <submittedName>
        <fullName evidence="7">Lipopolysaccharide biosynthesis protein</fullName>
    </submittedName>
</protein>
<evidence type="ECO:0000313" key="7">
    <source>
        <dbReference type="EMBL" id="MBC8546746.1"/>
    </source>
</evidence>
<feature type="transmembrane region" description="Helical" evidence="6">
    <location>
        <begin position="367"/>
        <end position="387"/>
    </location>
</feature>
<name>A0A926DZ40_9FIRM</name>
<feature type="transmembrane region" description="Helical" evidence="6">
    <location>
        <begin position="87"/>
        <end position="111"/>
    </location>
</feature>
<feature type="transmembrane region" description="Helical" evidence="6">
    <location>
        <begin position="339"/>
        <end position="360"/>
    </location>
</feature>
<evidence type="ECO:0000256" key="6">
    <source>
        <dbReference type="SAM" id="Phobius"/>
    </source>
</evidence>
<dbReference type="EMBL" id="JACRST010000009">
    <property type="protein sequence ID" value="MBC8546746.1"/>
    <property type="molecule type" value="Genomic_DNA"/>
</dbReference>
<organism evidence="7 8">
    <name type="scientific">Ligaoa zhengdingensis</name>
    <dbReference type="NCBI Taxonomy" id="2763658"/>
    <lineage>
        <taxon>Bacteria</taxon>
        <taxon>Bacillati</taxon>
        <taxon>Bacillota</taxon>
        <taxon>Clostridia</taxon>
        <taxon>Eubacteriales</taxon>
        <taxon>Oscillospiraceae</taxon>
        <taxon>Ligaoa</taxon>
    </lineage>
</organism>
<feature type="transmembrane region" description="Helical" evidence="6">
    <location>
        <begin position="299"/>
        <end position="319"/>
    </location>
</feature>
<sequence length="425" mass="45604">MTGRLRALWRGAIQSRFVRSFGVLLSGSAVAQLLPLAVSPLLTRLYTPAQFGEYALFVSGVNILSQLVCLKYDFAILTAKTDEDAAALFRLCLALSLVLALLLSLAAPFAPQISSALGAQGSGWLYLLPVGSMLTGLHSALTYYNTRVQCYRRITGANILRSAVLAASQVLLCFAHLGAFALTLGQVLSYGAACLLLWQKVAPFHRSAAGQGMRSAARDYDAFPKYTMPGALCNTAASGSVSFFLATFYSSRELGYYSLVNRVLATPLTLVSTSVGQVYAKELTDARENGDPKRVFRRVAGVLSVGAALLFLLLFPAAPALIRLVFGEQWGPSAAMLRILLPMVAVRFVVSPVSSTGIVFGRQLPTMLWQAGLLLAALLPAGIHLIHPMPLTHYLALQSLLMGLCYLILLIYCARLTAKGGQNHA</sequence>
<reference evidence="7" key="1">
    <citation type="submission" date="2020-08" db="EMBL/GenBank/DDBJ databases">
        <title>Genome public.</title>
        <authorList>
            <person name="Liu C."/>
            <person name="Sun Q."/>
        </authorList>
    </citation>
    <scope>NUCLEOTIDE SEQUENCE</scope>
    <source>
        <strain evidence="7">NSJ-31</strain>
    </source>
</reference>
<dbReference type="AlphaFoldDB" id="A0A926DZ40"/>